<gene>
    <name evidence="8" type="ORF">CYJ19_00550</name>
</gene>
<evidence type="ECO:0000256" key="3">
    <source>
        <dbReference type="ARBA" id="ARBA00023125"/>
    </source>
</evidence>
<dbReference type="SMART" id="SM00448">
    <property type="entry name" value="REC"/>
    <property type="match status" value="1"/>
</dbReference>
<organism evidence="8 9">
    <name type="scientific">Winkia neuii</name>
    <dbReference type="NCBI Taxonomy" id="33007"/>
    <lineage>
        <taxon>Bacteria</taxon>
        <taxon>Bacillati</taxon>
        <taxon>Actinomycetota</taxon>
        <taxon>Actinomycetes</taxon>
        <taxon>Actinomycetales</taxon>
        <taxon>Actinomycetaceae</taxon>
        <taxon>Winkia</taxon>
    </lineage>
</organism>
<comment type="caution">
    <text evidence="8">The sequence shown here is derived from an EMBL/GenBank/DDBJ whole genome shotgun (WGS) entry which is preliminary data.</text>
</comment>
<dbReference type="Gene3D" id="3.40.50.2300">
    <property type="match status" value="1"/>
</dbReference>
<dbReference type="Pfam" id="PF00196">
    <property type="entry name" value="GerE"/>
    <property type="match status" value="1"/>
</dbReference>
<dbReference type="AlphaFoldDB" id="A0A2I1IPR0"/>
<dbReference type="GO" id="GO:0000160">
    <property type="term" value="P:phosphorelay signal transduction system"/>
    <property type="evidence" value="ECO:0007669"/>
    <property type="project" value="InterPro"/>
</dbReference>
<dbReference type="GO" id="GO:0006355">
    <property type="term" value="P:regulation of DNA-templated transcription"/>
    <property type="evidence" value="ECO:0007669"/>
    <property type="project" value="InterPro"/>
</dbReference>
<dbReference type="InterPro" id="IPR016032">
    <property type="entry name" value="Sig_transdc_resp-reg_C-effctor"/>
</dbReference>
<protein>
    <submittedName>
        <fullName evidence="8">DNA-binding response regulator</fullName>
    </submittedName>
</protein>
<keyword evidence="1" id="KW-0597">Phosphoprotein</keyword>
<keyword evidence="3 8" id="KW-0238">DNA-binding</keyword>
<keyword evidence="9" id="KW-1185">Reference proteome</keyword>
<dbReference type="SUPFAM" id="SSF52172">
    <property type="entry name" value="CheY-like"/>
    <property type="match status" value="1"/>
</dbReference>
<dbReference type="SMART" id="SM00421">
    <property type="entry name" value="HTH_LUXR"/>
    <property type="match status" value="1"/>
</dbReference>
<dbReference type="PANTHER" id="PTHR44688:SF16">
    <property type="entry name" value="DNA-BINDING TRANSCRIPTIONAL ACTIVATOR DEVR_DOSR"/>
    <property type="match status" value="1"/>
</dbReference>
<dbReference type="PANTHER" id="PTHR44688">
    <property type="entry name" value="DNA-BINDING TRANSCRIPTIONAL ACTIVATOR DEVR_DOSR"/>
    <property type="match status" value="1"/>
</dbReference>
<keyword evidence="2" id="KW-0805">Transcription regulation</keyword>
<proteinExistence type="predicted"/>
<dbReference type="SUPFAM" id="SSF46894">
    <property type="entry name" value="C-terminal effector domain of the bipartite response regulators"/>
    <property type="match status" value="1"/>
</dbReference>
<evidence type="ECO:0000313" key="9">
    <source>
        <dbReference type="Proteomes" id="UP000235122"/>
    </source>
</evidence>
<dbReference type="EMBL" id="PKKO01000001">
    <property type="protein sequence ID" value="PKY73116.1"/>
    <property type="molecule type" value="Genomic_DNA"/>
</dbReference>
<feature type="domain" description="Response regulatory" evidence="7">
    <location>
        <begin position="10"/>
        <end position="122"/>
    </location>
</feature>
<evidence type="ECO:0000313" key="8">
    <source>
        <dbReference type="EMBL" id="PKY73116.1"/>
    </source>
</evidence>
<sequence length="223" mass="24503">MEGFMERISTVALVEDHPLMRLGVEQMLTGVEEISFLGGYPTLQSLLGDVRPDIVLLNLRLRDDSTPRDNVITARNAGCQVLIYTSADDPYLVRTACQAGAVGVVRKSDSQDELVQALLALANGSEVAGLDWAAAIDSDEHFITSVLTDTEREVLAEYACGLTSQQVATKLSLSLHTVNTYVRNIRIKYQQAGRDAESRVDLYLRAVEDSVVPATAWQHHDRS</sequence>
<dbReference type="InterPro" id="IPR001789">
    <property type="entry name" value="Sig_transdc_resp-reg_receiver"/>
</dbReference>
<feature type="domain" description="HTH luxR-type" evidence="6">
    <location>
        <begin position="140"/>
        <end position="210"/>
    </location>
</feature>
<name>A0A2I1IPR0_9ACTO</name>
<dbReference type="Gene3D" id="1.10.10.10">
    <property type="entry name" value="Winged helix-like DNA-binding domain superfamily/Winged helix DNA-binding domain"/>
    <property type="match status" value="1"/>
</dbReference>
<dbReference type="CDD" id="cd06170">
    <property type="entry name" value="LuxR_C_like"/>
    <property type="match status" value="1"/>
</dbReference>
<dbReference type="CDD" id="cd17535">
    <property type="entry name" value="REC_NarL-like"/>
    <property type="match status" value="1"/>
</dbReference>
<evidence type="ECO:0000256" key="1">
    <source>
        <dbReference type="ARBA" id="ARBA00022553"/>
    </source>
</evidence>
<dbReference type="PROSITE" id="PS00622">
    <property type="entry name" value="HTH_LUXR_1"/>
    <property type="match status" value="1"/>
</dbReference>
<dbReference type="GO" id="GO:0003677">
    <property type="term" value="F:DNA binding"/>
    <property type="evidence" value="ECO:0007669"/>
    <property type="project" value="UniProtKB-KW"/>
</dbReference>
<accession>A0A2I1IPR0</accession>
<dbReference type="InterPro" id="IPR011006">
    <property type="entry name" value="CheY-like_superfamily"/>
</dbReference>
<evidence type="ECO:0000256" key="5">
    <source>
        <dbReference type="PROSITE-ProRule" id="PRU00169"/>
    </source>
</evidence>
<dbReference type="InterPro" id="IPR058245">
    <property type="entry name" value="NreC/VraR/RcsB-like_REC"/>
</dbReference>
<evidence type="ECO:0000256" key="4">
    <source>
        <dbReference type="ARBA" id="ARBA00023163"/>
    </source>
</evidence>
<dbReference type="InterPro" id="IPR000792">
    <property type="entry name" value="Tscrpt_reg_LuxR_C"/>
</dbReference>
<reference evidence="8 9" key="1">
    <citation type="submission" date="2017-12" db="EMBL/GenBank/DDBJ databases">
        <title>Phylogenetic diversity of female urinary microbiome.</title>
        <authorList>
            <person name="Thomas-White K."/>
            <person name="Wolfe A.J."/>
        </authorList>
    </citation>
    <scope>NUCLEOTIDE SEQUENCE [LARGE SCALE GENOMIC DNA]</scope>
    <source>
        <strain evidence="8 9">UMB0402</strain>
    </source>
</reference>
<comment type="caution">
    <text evidence="5">Lacks conserved residue(s) required for the propagation of feature annotation.</text>
</comment>
<dbReference type="Pfam" id="PF00072">
    <property type="entry name" value="Response_reg"/>
    <property type="match status" value="1"/>
</dbReference>
<evidence type="ECO:0000259" key="6">
    <source>
        <dbReference type="PROSITE" id="PS50043"/>
    </source>
</evidence>
<dbReference type="Proteomes" id="UP000235122">
    <property type="component" value="Unassembled WGS sequence"/>
</dbReference>
<keyword evidence="4" id="KW-0804">Transcription</keyword>
<dbReference type="PROSITE" id="PS50043">
    <property type="entry name" value="HTH_LUXR_2"/>
    <property type="match status" value="1"/>
</dbReference>
<dbReference type="InterPro" id="IPR036388">
    <property type="entry name" value="WH-like_DNA-bd_sf"/>
</dbReference>
<dbReference type="PRINTS" id="PR00038">
    <property type="entry name" value="HTHLUXR"/>
</dbReference>
<evidence type="ECO:0000259" key="7">
    <source>
        <dbReference type="PROSITE" id="PS50110"/>
    </source>
</evidence>
<evidence type="ECO:0000256" key="2">
    <source>
        <dbReference type="ARBA" id="ARBA00023015"/>
    </source>
</evidence>
<dbReference type="PROSITE" id="PS50110">
    <property type="entry name" value="RESPONSE_REGULATORY"/>
    <property type="match status" value="1"/>
</dbReference>
<dbReference type="STRING" id="33007.HMPREF3198_00733"/>